<accession>A0A8S5RLN4</accession>
<dbReference type="EMBL" id="BK059114">
    <property type="protein sequence ID" value="DAE32017.1"/>
    <property type="molecule type" value="Genomic_DNA"/>
</dbReference>
<sequence>MAKGVKTRNIDSFREGLMEYAYGRCSQAEAAKIAGMSVPTFRKYANMHFLGIPFPDTLFKAKEE</sequence>
<organism evidence="1">
    <name type="scientific">virus sp. ctReX5</name>
    <dbReference type="NCBI Taxonomy" id="2825818"/>
    <lineage>
        <taxon>Viruses</taxon>
    </lineage>
</organism>
<name>A0A8S5RLN4_9VIRU</name>
<proteinExistence type="predicted"/>
<protein>
    <submittedName>
        <fullName evidence="1">Putative TetR-family transcriptional regulator</fullName>
    </submittedName>
</protein>
<evidence type="ECO:0000313" key="1">
    <source>
        <dbReference type="EMBL" id="DAE32017.1"/>
    </source>
</evidence>
<reference evidence="1" key="1">
    <citation type="journal article" date="2021" name="Proc. Natl. Acad. Sci. U.S.A.">
        <title>A Catalog of Tens of Thousands of Viruses from Human Metagenomes Reveals Hidden Associations with Chronic Diseases.</title>
        <authorList>
            <person name="Tisza M.J."/>
            <person name="Buck C.B."/>
        </authorList>
    </citation>
    <scope>NUCLEOTIDE SEQUENCE</scope>
    <source>
        <strain evidence="1">CtReX5</strain>
    </source>
</reference>